<dbReference type="RefSeq" id="XP_002419218.1">
    <property type="nucleotide sequence ID" value="XM_002419173.1"/>
</dbReference>
<dbReference type="KEGG" id="cdu:CD36_82980"/>
<dbReference type="CGD" id="CAL0000161144">
    <property type="gene designation" value="Cd36_82980"/>
</dbReference>
<proteinExistence type="predicted"/>
<sequence length="136" mass="15391">MQRSWLQLISIVSRNIIDDLKSNILNKPPILLILNPDSFEPPFTNGFDEYFNVTSTALLGQYSNSKAANYAIVALSIVLAGLDIVYSIIRLSISTMLMGAFFGSLLFFGLWFVVTASRRWKLVVLLFQNNDYNVLY</sequence>
<evidence type="ECO:0000313" key="2">
    <source>
        <dbReference type="CGD" id="CAL0000161144"/>
    </source>
</evidence>
<dbReference type="VEuPathDB" id="FungiDB:CD36_82980"/>
<evidence type="ECO:0000256" key="1">
    <source>
        <dbReference type="SAM" id="Phobius"/>
    </source>
</evidence>
<name>B9WDQ1_CANDC</name>
<dbReference type="OrthoDB" id="4008099at2759"/>
<dbReference type="EMBL" id="FM992690">
    <property type="protein sequence ID" value="CAX42818.1"/>
    <property type="molecule type" value="Genomic_DNA"/>
</dbReference>
<dbReference type="AlphaFoldDB" id="B9WDQ1"/>
<organism evidence="4 6">
    <name type="scientific">Candida dubliniensis (strain CD36 / ATCC MYA-646 / CBS 7987 / NCPF 3949 / NRRL Y-17841)</name>
    <name type="common">Yeast</name>
    <dbReference type="NCBI Taxonomy" id="573826"/>
    <lineage>
        <taxon>Eukaryota</taxon>
        <taxon>Fungi</taxon>
        <taxon>Dikarya</taxon>
        <taxon>Ascomycota</taxon>
        <taxon>Saccharomycotina</taxon>
        <taxon>Pichiomycetes</taxon>
        <taxon>Debaryomycetaceae</taxon>
        <taxon>Candida/Lodderomyces clade</taxon>
        <taxon>Candida</taxon>
    </lineage>
</organism>
<feature type="transmembrane region" description="Helical" evidence="1">
    <location>
        <begin position="95"/>
        <end position="114"/>
    </location>
</feature>
<dbReference type="CGD" id="CAL0000171861">
    <property type="gene designation" value="Cd36_82875"/>
</dbReference>
<reference evidence="4 6" key="1">
    <citation type="journal article" date="2009" name="Genome Res.">
        <title>Comparative genomics of the fungal pathogens Candida dubliniensis and Candida albicans.</title>
        <authorList>
            <person name="Jackson A.P."/>
            <person name="Gamble J.A."/>
            <person name="Yeomans T."/>
            <person name="Moran G.P."/>
            <person name="Saunders D."/>
            <person name="Harris D."/>
            <person name="Aslett M."/>
            <person name="Barrell J.F."/>
            <person name="Butler G."/>
            <person name="Citiulo F."/>
            <person name="Coleman D.C."/>
            <person name="de Groot P.W.J."/>
            <person name="Goodwin T.J."/>
            <person name="Quail M.A."/>
            <person name="McQuillan J."/>
            <person name="Munro C.A."/>
            <person name="Pain A."/>
            <person name="Poulter R.T."/>
            <person name="Rajandream M.A."/>
            <person name="Renauld H."/>
            <person name="Spiering M.J."/>
            <person name="Tivey A."/>
            <person name="Gow N.A.R."/>
            <person name="Barrell B."/>
            <person name="Sullivan D.J."/>
            <person name="Berriman M."/>
        </authorList>
    </citation>
    <scope>NUCLEOTIDE SEQUENCE [LARGE SCALE GENOMIC DNA]</scope>
    <source>
        <strain evidence="4">CD36</strain>
        <strain evidence="6">CD36 / ATCC MYA-646 / CBS 7987 / NCPF 3949 / NRRL Y-17841</strain>
    </source>
</reference>
<evidence type="ECO:0000313" key="5">
    <source>
        <dbReference type="EMBL" id="CAX42818.1"/>
    </source>
</evidence>
<dbReference type="RefSeq" id="XP_002419229.1">
    <property type="nucleotide sequence ID" value="XM_002419184.1"/>
</dbReference>
<dbReference type="EMBL" id="FM992690">
    <property type="protein sequence ID" value="CAX42807.1"/>
    <property type="molecule type" value="Genomic_DNA"/>
</dbReference>
<dbReference type="GeneID" id="8046711"/>
<keyword evidence="1" id="KW-1133">Transmembrane helix</keyword>
<feature type="transmembrane region" description="Helical" evidence="1">
    <location>
        <begin position="67"/>
        <end position="89"/>
    </location>
</feature>
<evidence type="ECO:0000313" key="6">
    <source>
        <dbReference type="Proteomes" id="UP000002605"/>
    </source>
</evidence>
<dbReference type="Proteomes" id="UP000002605">
    <property type="component" value="Chromosome 3"/>
</dbReference>
<evidence type="ECO:0000313" key="3">
    <source>
        <dbReference type="CGD" id="CAL0000171861"/>
    </source>
</evidence>
<dbReference type="VEuPathDB" id="FungiDB:CD36_82875"/>
<keyword evidence="1" id="KW-0472">Membrane</keyword>
<gene>
    <name evidence="3" type="ordered locus">Cd36_82875</name>
    <name evidence="2" type="ordered locus">Cd36_82980</name>
    <name evidence="4" type="ORF">CD36_82875</name>
    <name evidence="5" type="ORF">CD36_82980</name>
</gene>
<dbReference type="GeneID" id="8046700"/>
<accession>B9WDQ1</accession>
<keyword evidence="1" id="KW-0812">Transmembrane</keyword>
<evidence type="ECO:0000313" key="4">
    <source>
        <dbReference type="EMBL" id="CAX42807.1"/>
    </source>
</evidence>
<dbReference type="KEGG" id="cdu:CD36_82875"/>
<protein>
    <submittedName>
        <fullName evidence="4">Uncharacterized protein</fullName>
    </submittedName>
</protein>
<keyword evidence="6" id="KW-1185">Reference proteome</keyword>
<dbReference type="HOGENOM" id="CLU_1875168_0_0_1"/>
<dbReference type="eggNOG" id="ENOG502RQEU">
    <property type="taxonomic scope" value="Eukaryota"/>
</dbReference>